<dbReference type="Pfam" id="PF01965">
    <property type="entry name" value="DJ-1_PfpI"/>
    <property type="match status" value="1"/>
</dbReference>
<keyword evidence="4" id="KW-1185">Reference proteome</keyword>
<dbReference type="STRING" id="1448318.A0A319FG09"/>
<dbReference type="InterPro" id="IPR002818">
    <property type="entry name" value="DJ-1/PfpI"/>
</dbReference>
<dbReference type="Gene3D" id="3.40.50.880">
    <property type="match status" value="1"/>
</dbReference>
<proteinExistence type="predicted"/>
<dbReference type="Proteomes" id="UP000248423">
    <property type="component" value="Unassembled WGS sequence"/>
</dbReference>
<evidence type="ECO:0000313" key="4">
    <source>
        <dbReference type="Proteomes" id="UP000248423"/>
    </source>
</evidence>
<dbReference type="OrthoDB" id="543156at2759"/>
<accession>A0A319FG09</accession>
<dbReference type="CDD" id="cd03139">
    <property type="entry name" value="GATase1_PfpI_2"/>
    <property type="match status" value="1"/>
</dbReference>
<evidence type="ECO:0000256" key="1">
    <source>
        <dbReference type="SAM" id="MobiDB-lite"/>
    </source>
</evidence>
<reference evidence="3 4" key="1">
    <citation type="submission" date="2018-02" db="EMBL/GenBank/DDBJ databases">
        <title>The genomes of Aspergillus section Nigri reveals drivers in fungal speciation.</title>
        <authorList>
            <consortium name="DOE Joint Genome Institute"/>
            <person name="Vesth T.C."/>
            <person name="Nybo J."/>
            <person name="Theobald S."/>
            <person name="Brandl J."/>
            <person name="Frisvad J.C."/>
            <person name="Nielsen K.F."/>
            <person name="Lyhne E.K."/>
            <person name="Kogle M.E."/>
            <person name="Kuo A."/>
            <person name="Riley R."/>
            <person name="Clum A."/>
            <person name="Nolan M."/>
            <person name="Lipzen A."/>
            <person name="Salamov A."/>
            <person name="Henrissat B."/>
            <person name="Wiebenga A."/>
            <person name="De vries R.P."/>
            <person name="Grigoriev I.V."/>
            <person name="Mortensen U.H."/>
            <person name="Andersen M.R."/>
            <person name="Baker S.E."/>
        </authorList>
    </citation>
    <scope>NUCLEOTIDE SEQUENCE [LARGE SCALE GENOMIC DNA]</scope>
    <source>
        <strain evidence="3 4">CBS 121057</strain>
    </source>
</reference>
<dbReference type="EMBL" id="KZ826355">
    <property type="protein sequence ID" value="PYI05763.1"/>
    <property type="molecule type" value="Genomic_DNA"/>
</dbReference>
<dbReference type="PANTHER" id="PTHR43130">
    <property type="entry name" value="ARAC-FAMILY TRANSCRIPTIONAL REGULATOR"/>
    <property type="match status" value="1"/>
</dbReference>
<feature type="compositionally biased region" description="Polar residues" evidence="1">
    <location>
        <begin position="1"/>
        <end position="19"/>
    </location>
</feature>
<sequence length="233" mass="25345">MSDQIPSSTEAQSSSQPQPETEAKPETLHIGVLLFPGFQALDAFGPLDCLNVLSWDPTNKPTLTLSLISSTLSPVSTQPPHLPSALSQSILPTHTLSTAPPLDVLLIPGGWGTRAPLPEYISYIRDVYPSLKYLLTVCTGARLAARAGVLDGKRATTNKLDWEGVVQLAPNVDWVREARWVVDGKVWSSAGVSAGIDLCLDWVEFVWGEEVASKVERIVEFRRWRDGGADPFA</sequence>
<gene>
    <name evidence="3" type="ORF">BO78DRAFT_430299</name>
</gene>
<organism evidence="3 4">
    <name type="scientific">Aspergillus sclerotiicarbonarius (strain CBS 121057 / IBT 28362)</name>
    <dbReference type="NCBI Taxonomy" id="1448318"/>
    <lineage>
        <taxon>Eukaryota</taxon>
        <taxon>Fungi</taxon>
        <taxon>Dikarya</taxon>
        <taxon>Ascomycota</taxon>
        <taxon>Pezizomycotina</taxon>
        <taxon>Eurotiomycetes</taxon>
        <taxon>Eurotiomycetidae</taxon>
        <taxon>Eurotiales</taxon>
        <taxon>Aspergillaceae</taxon>
        <taxon>Aspergillus</taxon>
        <taxon>Aspergillus subgen. Circumdati</taxon>
    </lineage>
</organism>
<feature type="domain" description="DJ-1/PfpI" evidence="2">
    <location>
        <begin position="31"/>
        <end position="204"/>
    </location>
</feature>
<name>A0A319FG09_ASPSB</name>
<feature type="region of interest" description="Disordered" evidence="1">
    <location>
        <begin position="1"/>
        <end position="24"/>
    </location>
</feature>
<evidence type="ECO:0000313" key="3">
    <source>
        <dbReference type="EMBL" id="PYI05763.1"/>
    </source>
</evidence>
<protein>
    <submittedName>
        <fullName evidence="3">ThiJ/PfpI family protein</fullName>
    </submittedName>
</protein>
<dbReference type="InterPro" id="IPR052158">
    <property type="entry name" value="INH-QAR"/>
</dbReference>
<evidence type="ECO:0000259" key="2">
    <source>
        <dbReference type="Pfam" id="PF01965"/>
    </source>
</evidence>
<dbReference type="PANTHER" id="PTHR43130:SF15">
    <property type="entry name" value="THIJ_PFPI FAMILY PROTEIN (AFU_ORTHOLOGUE AFUA_5G14240)"/>
    <property type="match status" value="1"/>
</dbReference>
<dbReference type="SUPFAM" id="SSF52317">
    <property type="entry name" value="Class I glutamine amidotransferase-like"/>
    <property type="match status" value="1"/>
</dbReference>
<dbReference type="AlphaFoldDB" id="A0A319FG09"/>
<dbReference type="VEuPathDB" id="FungiDB:BO78DRAFT_430299"/>
<dbReference type="InterPro" id="IPR029062">
    <property type="entry name" value="Class_I_gatase-like"/>
</dbReference>